<keyword evidence="1" id="KW-0812">Transmembrane</keyword>
<comment type="caution">
    <text evidence="2">The sequence shown here is derived from an EMBL/GenBank/DDBJ whole genome shotgun (WGS) entry which is preliminary data.</text>
</comment>
<dbReference type="EMBL" id="JAHRIN010059502">
    <property type="protein sequence ID" value="MEQ2212186.1"/>
    <property type="molecule type" value="Genomic_DNA"/>
</dbReference>
<evidence type="ECO:0000313" key="2">
    <source>
        <dbReference type="EMBL" id="MEQ2212186.1"/>
    </source>
</evidence>
<organism evidence="2 3">
    <name type="scientific">Xenoophorus captivus</name>
    <dbReference type="NCBI Taxonomy" id="1517983"/>
    <lineage>
        <taxon>Eukaryota</taxon>
        <taxon>Metazoa</taxon>
        <taxon>Chordata</taxon>
        <taxon>Craniata</taxon>
        <taxon>Vertebrata</taxon>
        <taxon>Euteleostomi</taxon>
        <taxon>Actinopterygii</taxon>
        <taxon>Neopterygii</taxon>
        <taxon>Teleostei</taxon>
        <taxon>Neoteleostei</taxon>
        <taxon>Acanthomorphata</taxon>
        <taxon>Ovalentaria</taxon>
        <taxon>Atherinomorphae</taxon>
        <taxon>Cyprinodontiformes</taxon>
        <taxon>Goodeidae</taxon>
        <taxon>Xenoophorus</taxon>
    </lineage>
</organism>
<keyword evidence="1" id="KW-0472">Membrane</keyword>
<proteinExistence type="predicted"/>
<feature type="transmembrane region" description="Helical" evidence="1">
    <location>
        <begin position="54"/>
        <end position="79"/>
    </location>
</feature>
<reference evidence="2 3" key="1">
    <citation type="submission" date="2021-06" db="EMBL/GenBank/DDBJ databases">
        <authorList>
            <person name="Palmer J.M."/>
        </authorList>
    </citation>
    <scope>NUCLEOTIDE SEQUENCE [LARGE SCALE GENOMIC DNA]</scope>
    <source>
        <strain evidence="2 3">XC_2019</strain>
        <tissue evidence="2">Muscle</tissue>
    </source>
</reference>
<keyword evidence="1" id="KW-1133">Transmembrane helix</keyword>
<keyword evidence="3" id="KW-1185">Reference proteome</keyword>
<protein>
    <submittedName>
        <fullName evidence="2">Uncharacterized protein</fullName>
    </submittedName>
</protein>
<accession>A0ABV0RWE1</accession>
<evidence type="ECO:0000313" key="3">
    <source>
        <dbReference type="Proteomes" id="UP001434883"/>
    </source>
</evidence>
<dbReference type="Proteomes" id="UP001434883">
    <property type="component" value="Unassembled WGS sequence"/>
</dbReference>
<name>A0ABV0RWE1_9TELE</name>
<sequence length="111" mass="12871">MLQHTYTQSPLFHKPPPPDIPNHYDNDCSSLGLLHRQSWPRFHQIIKMTSPSVLLYYASACKGCAAIYLLCATMQLYLLEYFQTLKKCKNHQMGKCLRSVLKKYTKASTFK</sequence>
<evidence type="ECO:0000256" key="1">
    <source>
        <dbReference type="SAM" id="Phobius"/>
    </source>
</evidence>
<gene>
    <name evidence="2" type="ORF">XENOCAPTIV_026980</name>
</gene>